<feature type="coiled-coil region" evidence="1">
    <location>
        <begin position="15"/>
        <end position="49"/>
    </location>
</feature>
<accession>A0A9X3WLD3</accession>
<evidence type="ECO:0000313" key="2">
    <source>
        <dbReference type="EMBL" id="MDC3421907.1"/>
    </source>
</evidence>
<dbReference type="EMBL" id="JAMQJZ010000014">
    <property type="protein sequence ID" value="MDC3421907.1"/>
    <property type="molecule type" value="Genomic_DNA"/>
</dbReference>
<protein>
    <submittedName>
        <fullName evidence="2">YlqD family protein</fullName>
    </submittedName>
</protein>
<dbReference type="Proteomes" id="UP001145072">
    <property type="component" value="Unassembled WGS sequence"/>
</dbReference>
<evidence type="ECO:0000256" key="1">
    <source>
        <dbReference type="SAM" id="Coils"/>
    </source>
</evidence>
<reference evidence="2" key="1">
    <citation type="submission" date="2022-06" db="EMBL/GenBank/DDBJ databases">
        <title>Aquibacillus sp. a new bacterium isolated from soil saline samples.</title>
        <authorList>
            <person name="Galisteo C."/>
            <person name="De La Haba R."/>
            <person name="Sanchez-Porro C."/>
            <person name="Ventosa A."/>
        </authorList>
    </citation>
    <scope>NUCLEOTIDE SEQUENCE</scope>
    <source>
        <strain evidence="2">JCM 12387</strain>
    </source>
</reference>
<gene>
    <name evidence="2" type="ORF">NC661_16145</name>
</gene>
<name>A0A9X3WLD3_9BACI</name>
<comment type="caution">
    <text evidence="2">The sequence shown here is derived from an EMBL/GenBank/DDBJ whole genome shotgun (WGS) entry which is preliminary data.</text>
</comment>
<proteinExistence type="predicted"/>
<organism evidence="2 3">
    <name type="scientific">Aquibacillus koreensis</name>
    <dbReference type="NCBI Taxonomy" id="279446"/>
    <lineage>
        <taxon>Bacteria</taxon>
        <taxon>Bacillati</taxon>
        <taxon>Bacillota</taxon>
        <taxon>Bacilli</taxon>
        <taxon>Bacillales</taxon>
        <taxon>Bacillaceae</taxon>
        <taxon>Aquibacillus</taxon>
    </lineage>
</organism>
<keyword evidence="3" id="KW-1185">Reference proteome</keyword>
<evidence type="ECO:0000313" key="3">
    <source>
        <dbReference type="Proteomes" id="UP001145072"/>
    </source>
</evidence>
<dbReference type="RefSeq" id="WP_259866199.1">
    <property type="nucleotide sequence ID" value="NZ_JAMQJZ010000014.1"/>
</dbReference>
<dbReference type="InterPro" id="IPR021297">
    <property type="entry name" value="YlqD"/>
</dbReference>
<dbReference type="Pfam" id="PF11068">
    <property type="entry name" value="YlqD"/>
    <property type="match status" value="1"/>
</dbReference>
<sequence>MKIIKKIPVKQVLTEKSKERLKRNFQNNKKQLEQECQQLLFEQKKLQNKQGVSKDEVYKRFQSEIQKRKDKMKSIDFHLEQLNILPLGSEITEDEVEALVEVAEGTNWDEIKRDKEIIVQDGIVIQIK</sequence>
<dbReference type="Gene3D" id="6.10.140.1110">
    <property type="match status" value="1"/>
</dbReference>
<dbReference type="AlphaFoldDB" id="A0A9X3WLD3"/>
<keyword evidence="1" id="KW-0175">Coiled coil</keyword>